<comment type="caution">
    <text evidence="2">The sequence shown here is derived from an EMBL/GenBank/DDBJ whole genome shotgun (WGS) entry which is preliminary data.</text>
</comment>
<dbReference type="Gene3D" id="3.40.630.30">
    <property type="match status" value="2"/>
</dbReference>
<dbReference type="InterPro" id="IPR016181">
    <property type="entry name" value="Acyl_CoA_acyltransferase"/>
</dbReference>
<organism evidence="2 3">
    <name type="scientific">Lederbergia citri</name>
    <dbReference type="NCBI Taxonomy" id="2833580"/>
    <lineage>
        <taxon>Bacteria</taxon>
        <taxon>Bacillati</taxon>
        <taxon>Bacillota</taxon>
        <taxon>Bacilli</taxon>
        <taxon>Bacillales</taxon>
        <taxon>Bacillaceae</taxon>
        <taxon>Lederbergia</taxon>
    </lineage>
</organism>
<feature type="domain" description="N-acetyltransferase" evidence="1">
    <location>
        <begin position="172"/>
        <end position="317"/>
    </location>
</feature>
<evidence type="ECO:0000259" key="1">
    <source>
        <dbReference type="PROSITE" id="PS51186"/>
    </source>
</evidence>
<evidence type="ECO:0000313" key="3">
    <source>
        <dbReference type="Proteomes" id="UP000681414"/>
    </source>
</evidence>
<name>A0A942TH15_9BACI</name>
<dbReference type="SUPFAM" id="SSF55729">
    <property type="entry name" value="Acyl-CoA N-acyltransferases (Nat)"/>
    <property type="match status" value="2"/>
</dbReference>
<dbReference type="AlphaFoldDB" id="A0A942TH15"/>
<dbReference type="EMBL" id="JAGYPG010000002">
    <property type="protein sequence ID" value="MBS4195997.1"/>
    <property type="molecule type" value="Genomic_DNA"/>
</dbReference>
<reference evidence="2 3" key="1">
    <citation type="submission" date="2021-05" db="EMBL/GenBank/DDBJ databases">
        <title>Novel Bacillus species.</title>
        <authorList>
            <person name="Liu G."/>
        </authorList>
    </citation>
    <scope>NUCLEOTIDE SEQUENCE [LARGE SCALE GENOMIC DNA]</scope>
    <source>
        <strain evidence="3">FJAT-49780</strain>
    </source>
</reference>
<accession>A0A942TH15</accession>
<sequence>MRIIPININRLNELVDLWNREFSAEFPMRKELFKQNSFEDENVFLPGSWMAVNDDDDVIGFIISKRWQDPMPVPMPTDVGWIQVLVVNKNERNKGIGSLLVEKAESALKADGAKEIQLGGDPLHYFPSVPAEYEKSGKWFEQKGYEYVGNEYDLLANYDPSVKSEMPALDGVEIEVLTLEDKGEMLTFMNRVFPGRWEYETIRYFQKGGTGREFVVLKKAGRIIGSCRISDEHSPVIYNNVYWAPLFSEPLGGIGSVGVDSAERGNGYGLAAVLAGIAILRSRGINKIVIDWTTIVDFYGKMGYQIWKEYRKYRKQL</sequence>
<proteinExistence type="predicted"/>
<feature type="domain" description="N-acetyltransferase" evidence="1">
    <location>
        <begin position="1"/>
        <end position="169"/>
    </location>
</feature>
<dbReference type="PANTHER" id="PTHR43072">
    <property type="entry name" value="N-ACETYLTRANSFERASE"/>
    <property type="match status" value="1"/>
</dbReference>
<protein>
    <submittedName>
        <fullName evidence="2">GNAT family N-acetyltransferase</fullName>
    </submittedName>
</protein>
<keyword evidence="3" id="KW-1185">Reference proteome</keyword>
<dbReference type="RefSeq" id="WP_213125164.1">
    <property type="nucleotide sequence ID" value="NZ_JAGYPG010000002.1"/>
</dbReference>
<dbReference type="Pfam" id="PF00583">
    <property type="entry name" value="Acetyltransf_1"/>
    <property type="match status" value="2"/>
</dbReference>
<dbReference type="GO" id="GO:0016747">
    <property type="term" value="F:acyltransferase activity, transferring groups other than amino-acyl groups"/>
    <property type="evidence" value="ECO:0007669"/>
    <property type="project" value="InterPro"/>
</dbReference>
<dbReference type="Proteomes" id="UP000681414">
    <property type="component" value="Unassembled WGS sequence"/>
</dbReference>
<dbReference type="InterPro" id="IPR000182">
    <property type="entry name" value="GNAT_dom"/>
</dbReference>
<dbReference type="CDD" id="cd04301">
    <property type="entry name" value="NAT_SF"/>
    <property type="match status" value="2"/>
</dbReference>
<evidence type="ECO:0000313" key="2">
    <source>
        <dbReference type="EMBL" id="MBS4195997.1"/>
    </source>
</evidence>
<dbReference type="PROSITE" id="PS51186">
    <property type="entry name" value="GNAT"/>
    <property type="match status" value="2"/>
</dbReference>
<gene>
    <name evidence="2" type="ORF">KHA97_13100</name>
</gene>